<name>A0A202BFC9_CHRVL</name>
<comment type="caution">
    <text evidence="3">The sequence shown here is derived from an EMBL/GenBank/DDBJ whole genome shotgun (WGS) entry which is preliminary data.</text>
</comment>
<dbReference type="Proteomes" id="UP000196342">
    <property type="component" value="Unassembled WGS sequence"/>
</dbReference>
<evidence type="ECO:0000256" key="1">
    <source>
        <dbReference type="SAM" id="MobiDB-lite"/>
    </source>
</evidence>
<feature type="region of interest" description="Disordered" evidence="1">
    <location>
        <begin position="83"/>
        <end position="104"/>
    </location>
</feature>
<evidence type="ECO:0000313" key="3">
    <source>
        <dbReference type="EMBL" id="OVE50092.1"/>
    </source>
</evidence>
<dbReference type="EMBL" id="NHOO01000002">
    <property type="protein sequence ID" value="OVE50092.1"/>
    <property type="molecule type" value="Genomic_DNA"/>
</dbReference>
<accession>A0A202BFC9</accession>
<sequence>MVQERAAGGIPGRVRPAADRGAGLRRAVRPDAGRPRPPAQYPHRPGAGKDAVADLHPGPRLRHPCVDAADGVQPRRHRLFRTELGPGRTRDRPPPLQPARRPGALTEHPHLKAIATLPALLALCLSLPALAGNDRINKNIEFEEEQPWTEQDYALPDYPQTPDWIEVKPDWLQQNRFFVDARTLSVAGDGVVRFVSRVLTPGGVENLSVEGIQCKANQYKAYGFGDSVNHRWIAAMRPQWQAINSTDKLRRELRELMCPSHGAPRDAAQAIASLRGAR</sequence>
<dbReference type="InterPro" id="IPR014861">
    <property type="entry name" value="CNP1-like_dom"/>
</dbReference>
<keyword evidence="4" id="KW-1185">Reference proteome</keyword>
<feature type="domain" description="CNP1-like uncharacterised" evidence="2">
    <location>
        <begin position="144"/>
        <end position="275"/>
    </location>
</feature>
<proteinExistence type="predicted"/>
<evidence type="ECO:0000259" key="2">
    <source>
        <dbReference type="Pfam" id="PF08750"/>
    </source>
</evidence>
<protein>
    <recommendedName>
        <fullName evidence="2">CNP1-like uncharacterized domain-containing protein</fullName>
    </recommendedName>
</protein>
<feature type="region of interest" description="Disordered" evidence="1">
    <location>
        <begin position="1"/>
        <end position="62"/>
    </location>
</feature>
<gene>
    <name evidence="3" type="ORF">CBW21_02220</name>
</gene>
<dbReference type="Pfam" id="PF08750">
    <property type="entry name" value="CNP1"/>
    <property type="match status" value="1"/>
</dbReference>
<dbReference type="AlphaFoldDB" id="A0A202BFC9"/>
<reference evidence="3 4" key="1">
    <citation type="submission" date="2017-05" db="EMBL/GenBank/DDBJ databases">
        <title>Chromobacterium violaceum GHPS1 isolated from Hydrocarbon polluted soil in French Guiana display an awesome secondary metabolite arsenal and a battery of drug and heavy-metal-resistance and detoxification of xenobiotics proteins.</title>
        <authorList>
            <person name="Belbahri L."/>
        </authorList>
    </citation>
    <scope>NUCLEOTIDE SEQUENCE [LARGE SCALE GENOMIC DNA]</scope>
    <source>
        <strain evidence="3 4">GHPS1</strain>
    </source>
</reference>
<organism evidence="3 4">
    <name type="scientific">Chromobacterium violaceum</name>
    <dbReference type="NCBI Taxonomy" id="536"/>
    <lineage>
        <taxon>Bacteria</taxon>
        <taxon>Pseudomonadati</taxon>
        <taxon>Pseudomonadota</taxon>
        <taxon>Betaproteobacteria</taxon>
        <taxon>Neisseriales</taxon>
        <taxon>Chromobacteriaceae</taxon>
        <taxon>Chromobacterium</taxon>
    </lineage>
</organism>
<evidence type="ECO:0000313" key="4">
    <source>
        <dbReference type="Proteomes" id="UP000196342"/>
    </source>
</evidence>